<keyword evidence="8" id="KW-1185">Reference proteome</keyword>
<feature type="compositionally biased region" description="Polar residues" evidence="6">
    <location>
        <begin position="36"/>
        <end position="45"/>
    </location>
</feature>
<feature type="chain" id="PRO_5041021389" description="RxLR effector protein" evidence="5">
    <location>
        <begin position="21"/>
        <end position="184"/>
    </location>
</feature>
<evidence type="ECO:0000256" key="3">
    <source>
        <dbReference type="ARBA" id="ARBA00022525"/>
    </source>
</evidence>
<feature type="signal peptide" evidence="5">
    <location>
        <begin position="1"/>
        <end position="20"/>
    </location>
</feature>
<gene>
    <name evidence="7" type="ORF">PC110_g19202</name>
</gene>
<evidence type="ECO:0000256" key="5">
    <source>
        <dbReference type="RuleBase" id="RU367124"/>
    </source>
</evidence>
<comment type="function">
    <text evidence="5">Effector that suppresses plant defense responses during pathogen infection.</text>
</comment>
<evidence type="ECO:0000256" key="6">
    <source>
        <dbReference type="SAM" id="MobiDB-lite"/>
    </source>
</evidence>
<evidence type="ECO:0000313" key="7">
    <source>
        <dbReference type="EMBL" id="RAW24367.1"/>
    </source>
</evidence>
<feature type="region of interest" description="Disordered" evidence="6">
    <location>
        <begin position="36"/>
        <end position="65"/>
    </location>
</feature>
<name>A0A329RIE8_9STRA</name>
<accession>A0A329RIE8</accession>
<dbReference type="Pfam" id="PF16810">
    <property type="entry name" value="RXLR"/>
    <property type="match status" value="1"/>
</dbReference>
<comment type="subcellular location">
    <subcellularLocation>
        <location evidence="1 5">Secreted</location>
    </subcellularLocation>
</comment>
<keyword evidence="4 5" id="KW-0732">Signal</keyword>
<protein>
    <recommendedName>
        <fullName evidence="5">RxLR effector protein</fullName>
    </recommendedName>
</protein>
<comment type="similarity">
    <text evidence="2 5">Belongs to the RxLR effector family.</text>
</comment>
<keyword evidence="3 5" id="KW-0964">Secreted</keyword>
<evidence type="ECO:0000313" key="8">
    <source>
        <dbReference type="Proteomes" id="UP000251314"/>
    </source>
</evidence>
<dbReference type="OrthoDB" id="143519at2759"/>
<evidence type="ECO:0000256" key="4">
    <source>
        <dbReference type="ARBA" id="ARBA00022729"/>
    </source>
</evidence>
<dbReference type="GO" id="GO:0005576">
    <property type="term" value="C:extracellular region"/>
    <property type="evidence" value="ECO:0007669"/>
    <property type="project" value="UniProtKB-SubCell"/>
</dbReference>
<proteinExistence type="inferred from homology"/>
<dbReference type="EMBL" id="MJFZ01000896">
    <property type="protein sequence ID" value="RAW24367.1"/>
    <property type="molecule type" value="Genomic_DNA"/>
</dbReference>
<dbReference type="Proteomes" id="UP000251314">
    <property type="component" value="Unassembled WGS sequence"/>
</dbReference>
<dbReference type="AlphaFoldDB" id="A0A329RIE8"/>
<comment type="caution">
    <text evidence="7">The sequence shown here is derived from an EMBL/GenBank/DDBJ whole genome shotgun (WGS) entry which is preliminary data.</text>
</comment>
<comment type="domain">
    <text evidence="5">The RxLR-dEER motif acts to carry the protein into the host cell cytoplasm through binding to cell surface phosphatidylinositol-3-phosphate.</text>
</comment>
<dbReference type="InterPro" id="IPR031825">
    <property type="entry name" value="RXLR"/>
</dbReference>
<evidence type="ECO:0000256" key="2">
    <source>
        <dbReference type="ARBA" id="ARBA00010400"/>
    </source>
</evidence>
<dbReference type="VEuPathDB" id="FungiDB:PC110_g19202"/>
<sequence length="184" mass="20861">MRVRTILLAVTAAVLASASGASTFHLSKTASTDLEHSSVATQSAFKPQRRLRKHDSKVDLESDDEERANSTWLSDMLVGFKRMINKVDDMDDKAAGMINKVDDMDDKAAEMIKGKTPVEAEKIYHKLLESLVPNLQVLERKGITPESLKNHAKFKDLSKNEGEYLEQFYKTYWETLQRLKNVET</sequence>
<evidence type="ECO:0000256" key="1">
    <source>
        <dbReference type="ARBA" id="ARBA00004613"/>
    </source>
</evidence>
<organism evidence="7 8">
    <name type="scientific">Phytophthora cactorum</name>
    <dbReference type="NCBI Taxonomy" id="29920"/>
    <lineage>
        <taxon>Eukaryota</taxon>
        <taxon>Sar</taxon>
        <taxon>Stramenopiles</taxon>
        <taxon>Oomycota</taxon>
        <taxon>Peronosporomycetes</taxon>
        <taxon>Peronosporales</taxon>
        <taxon>Peronosporaceae</taxon>
        <taxon>Phytophthora</taxon>
    </lineage>
</organism>
<reference evidence="7 8" key="1">
    <citation type="submission" date="2018-01" db="EMBL/GenBank/DDBJ databases">
        <title>Draft genome of the strawberry crown rot pathogen Phytophthora cactorum.</title>
        <authorList>
            <person name="Armitage A.D."/>
            <person name="Lysoe E."/>
            <person name="Nellist C.F."/>
            <person name="Harrison R.J."/>
            <person name="Brurberg M.B."/>
        </authorList>
    </citation>
    <scope>NUCLEOTIDE SEQUENCE [LARGE SCALE GENOMIC DNA]</scope>
    <source>
        <strain evidence="7 8">10300</strain>
    </source>
</reference>